<feature type="compositionally biased region" description="Basic residues" evidence="1">
    <location>
        <begin position="105"/>
        <end position="119"/>
    </location>
</feature>
<name>A0A1X6NNB4_PORUM</name>
<dbReference type="AlphaFoldDB" id="A0A1X6NNB4"/>
<sequence length="240" mass="24600">MRRRRRDVPGGPAGPRRRPQRNRLPRAAVQDAAVGRPPDADAHEAAGQGREQVPLHVCDEMQRHHLIVLVEGAAVGGAAVGSASAAGRAVGGEAAARPGGGPPPGRRRPPPPLRRRLDGHRKGGVDKEGRPEAAVVGLVGGLKGAAALPLGPPPPPTGSGGRAPSQWRREKGGLSRSKYRPPVLDRVAAAVHFGTWWKEVGNAARGGAGPMPLPPCAGRQSAPPAELSRGGGPARGETCG</sequence>
<reference evidence="2 3" key="1">
    <citation type="submission" date="2017-03" db="EMBL/GenBank/DDBJ databases">
        <title>WGS assembly of Porphyra umbilicalis.</title>
        <authorList>
            <person name="Brawley S.H."/>
            <person name="Blouin N.A."/>
            <person name="Ficko-Blean E."/>
            <person name="Wheeler G.L."/>
            <person name="Lohr M."/>
            <person name="Goodson H.V."/>
            <person name="Jenkins J.W."/>
            <person name="Blaby-Haas C.E."/>
            <person name="Helliwell K.E."/>
            <person name="Chan C."/>
            <person name="Marriage T."/>
            <person name="Bhattacharya D."/>
            <person name="Klein A.S."/>
            <person name="Badis Y."/>
            <person name="Brodie J."/>
            <person name="Cao Y."/>
            <person name="Collen J."/>
            <person name="Dittami S.M."/>
            <person name="Gachon C.M."/>
            <person name="Green B.R."/>
            <person name="Karpowicz S."/>
            <person name="Kim J.W."/>
            <person name="Kudahl U."/>
            <person name="Lin S."/>
            <person name="Michel G."/>
            <person name="Mittag M."/>
            <person name="Olson B.J."/>
            <person name="Pangilinan J."/>
            <person name="Peng Y."/>
            <person name="Qiu H."/>
            <person name="Shu S."/>
            <person name="Singer J.T."/>
            <person name="Smith A.G."/>
            <person name="Sprecher B.N."/>
            <person name="Wagner V."/>
            <person name="Wang W."/>
            <person name="Wang Z.-Y."/>
            <person name="Yan J."/>
            <person name="Yarish C."/>
            <person name="Zoeuner-Riek S."/>
            <person name="Zhuang Y."/>
            <person name="Zou Y."/>
            <person name="Lindquist E.A."/>
            <person name="Grimwood J."/>
            <person name="Barry K."/>
            <person name="Rokhsar D.S."/>
            <person name="Schmutz J."/>
            <person name="Stiller J.W."/>
            <person name="Grossman A.R."/>
            <person name="Prochnik S.E."/>
        </authorList>
    </citation>
    <scope>NUCLEOTIDE SEQUENCE [LARGE SCALE GENOMIC DNA]</scope>
    <source>
        <strain evidence="2">4086291</strain>
    </source>
</reference>
<keyword evidence="3" id="KW-1185">Reference proteome</keyword>
<feature type="region of interest" description="Disordered" evidence="1">
    <location>
        <begin position="91"/>
        <end position="131"/>
    </location>
</feature>
<dbReference type="EMBL" id="KV919305">
    <property type="protein sequence ID" value="OSX70139.1"/>
    <property type="molecule type" value="Genomic_DNA"/>
</dbReference>
<feature type="compositionally biased region" description="Gly residues" evidence="1">
    <location>
        <begin position="229"/>
        <end position="240"/>
    </location>
</feature>
<protein>
    <submittedName>
        <fullName evidence="2">Uncharacterized protein</fullName>
    </submittedName>
</protein>
<accession>A0A1X6NNB4</accession>
<feature type="compositionally biased region" description="Basic residues" evidence="1">
    <location>
        <begin position="15"/>
        <end position="24"/>
    </location>
</feature>
<proteinExistence type="predicted"/>
<gene>
    <name evidence="2" type="ORF">BU14_0887s0003</name>
</gene>
<organism evidence="2 3">
    <name type="scientific">Porphyra umbilicalis</name>
    <name type="common">Purple laver</name>
    <name type="synonym">Red alga</name>
    <dbReference type="NCBI Taxonomy" id="2786"/>
    <lineage>
        <taxon>Eukaryota</taxon>
        <taxon>Rhodophyta</taxon>
        <taxon>Bangiophyceae</taxon>
        <taxon>Bangiales</taxon>
        <taxon>Bangiaceae</taxon>
        <taxon>Porphyra</taxon>
    </lineage>
</organism>
<evidence type="ECO:0000313" key="2">
    <source>
        <dbReference type="EMBL" id="OSX70139.1"/>
    </source>
</evidence>
<feature type="region of interest" description="Disordered" evidence="1">
    <location>
        <begin position="1"/>
        <end position="49"/>
    </location>
</feature>
<evidence type="ECO:0000313" key="3">
    <source>
        <dbReference type="Proteomes" id="UP000218209"/>
    </source>
</evidence>
<feature type="compositionally biased region" description="Basic and acidic residues" evidence="1">
    <location>
        <begin position="120"/>
        <end position="131"/>
    </location>
</feature>
<dbReference type="Proteomes" id="UP000218209">
    <property type="component" value="Unassembled WGS sequence"/>
</dbReference>
<evidence type="ECO:0000256" key="1">
    <source>
        <dbReference type="SAM" id="MobiDB-lite"/>
    </source>
</evidence>
<feature type="region of interest" description="Disordered" evidence="1">
    <location>
        <begin position="211"/>
        <end position="240"/>
    </location>
</feature>
<feature type="region of interest" description="Disordered" evidence="1">
    <location>
        <begin position="146"/>
        <end position="179"/>
    </location>
</feature>